<dbReference type="AlphaFoldDB" id="A0A1F7I4Z3"/>
<evidence type="ECO:0000313" key="2">
    <source>
        <dbReference type="EMBL" id="OGK38438.1"/>
    </source>
</evidence>
<keyword evidence="1" id="KW-1133">Transmembrane helix</keyword>
<keyword evidence="1" id="KW-0472">Membrane</keyword>
<accession>A0A1F7I4Z3</accession>
<feature type="transmembrane region" description="Helical" evidence="1">
    <location>
        <begin position="81"/>
        <end position="101"/>
    </location>
</feature>
<gene>
    <name evidence="2" type="ORF">A3F03_02340</name>
</gene>
<comment type="caution">
    <text evidence="2">The sequence shown here is derived from an EMBL/GenBank/DDBJ whole genome shotgun (WGS) entry which is preliminary data.</text>
</comment>
<protein>
    <recommendedName>
        <fullName evidence="4">Peptidase M50 domain-containing protein</fullName>
    </recommendedName>
</protein>
<dbReference type="Proteomes" id="UP000176803">
    <property type="component" value="Unassembled WGS sequence"/>
</dbReference>
<feature type="transmembrane region" description="Helical" evidence="1">
    <location>
        <begin position="108"/>
        <end position="126"/>
    </location>
</feature>
<reference evidence="2 3" key="1">
    <citation type="journal article" date="2016" name="Nat. Commun.">
        <title>Thousands of microbial genomes shed light on interconnected biogeochemical processes in an aquifer system.</title>
        <authorList>
            <person name="Anantharaman K."/>
            <person name="Brown C.T."/>
            <person name="Hug L.A."/>
            <person name="Sharon I."/>
            <person name="Castelle C.J."/>
            <person name="Probst A.J."/>
            <person name="Thomas B.C."/>
            <person name="Singh A."/>
            <person name="Wilkins M.J."/>
            <person name="Karaoz U."/>
            <person name="Brodie E.L."/>
            <person name="Williams K.H."/>
            <person name="Hubbard S.S."/>
            <person name="Banfield J.F."/>
        </authorList>
    </citation>
    <scope>NUCLEOTIDE SEQUENCE [LARGE SCALE GENOMIC DNA]</scope>
</reference>
<feature type="transmembrane region" description="Helical" evidence="1">
    <location>
        <begin position="146"/>
        <end position="171"/>
    </location>
</feature>
<name>A0A1F7I4Z3_9BACT</name>
<feature type="transmembrane region" description="Helical" evidence="1">
    <location>
        <begin position="52"/>
        <end position="75"/>
    </location>
</feature>
<evidence type="ECO:0008006" key="4">
    <source>
        <dbReference type="Google" id="ProtNLM"/>
    </source>
</evidence>
<organism evidence="2 3">
    <name type="scientific">Candidatus Roizmanbacteria bacterium RIFCSPHIGHO2_12_FULL_41_11</name>
    <dbReference type="NCBI Taxonomy" id="1802052"/>
    <lineage>
        <taxon>Bacteria</taxon>
        <taxon>Candidatus Roizmaniibacteriota</taxon>
    </lineage>
</organism>
<sequence length="177" mass="20360">MPGTIIHELSHFFVAIVLFLRVREISIFPDWQGNQIKLGSVLYEKKDPLRGILVGIAPLFIGLFCLYWLSFFLVQQNEVTFGVRLLFLYLIFVISTTMFSSKQDLVDGVYVLPILLILAISSYVLQIDYRLIFALSRDLVVIAQNILYALVKYLALSLGVHLFIIGSFELWKRIIKK</sequence>
<keyword evidence="1" id="KW-0812">Transmembrane</keyword>
<evidence type="ECO:0000256" key="1">
    <source>
        <dbReference type="SAM" id="Phobius"/>
    </source>
</evidence>
<dbReference type="EMBL" id="MGAC01000012">
    <property type="protein sequence ID" value="OGK38438.1"/>
    <property type="molecule type" value="Genomic_DNA"/>
</dbReference>
<evidence type="ECO:0000313" key="3">
    <source>
        <dbReference type="Proteomes" id="UP000176803"/>
    </source>
</evidence>
<proteinExistence type="predicted"/>